<organism evidence="1 2">
    <name type="scientific">Streptomyces bottropensis ATCC 25435</name>
    <dbReference type="NCBI Taxonomy" id="1054862"/>
    <lineage>
        <taxon>Bacteria</taxon>
        <taxon>Bacillati</taxon>
        <taxon>Actinomycetota</taxon>
        <taxon>Actinomycetes</taxon>
        <taxon>Kitasatosporales</taxon>
        <taxon>Streptomycetaceae</taxon>
        <taxon>Streptomyces</taxon>
    </lineage>
</organism>
<accession>M3EN07</accession>
<proteinExistence type="predicted"/>
<gene>
    <name evidence="1" type="ORF">SBD_0543</name>
</gene>
<dbReference type="EMBL" id="KB405056">
    <property type="protein sequence ID" value="EMF57871.1"/>
    <property type="molecule type" value="Genomic_DNA"/>
</dbReference>
<evidence type="ECO:0000313" key="2">
    <source>
        <dbReference type="Proteomes" id="UP000030760"/>
    </source>
</evidence>
<dbReference type="AlphaFoldDB" id="M3EN07"/>
<name>M3EN07_9ACTN</name>
<dbReference type="Proteomes" id="UP000030760">
    <property type="component" value="Unassembled WGS sequence"/>
</dbReference>
<sequence length="50" mass="5214">MGIVGLSARRGRASQAHLPALQQLDGFELRALSASSAESARQASEKYGVA</sequence>
<reference evidence="2" key="1">
    <citation type="journal article" date="2013" name="Genome Announc.">
        <title>Draft Genome Sequence of Streptomyces bottropensis ATCC 25435, a Bottromycin-Producing Actinomycete.</title>
        <authorList>
            <person name="Zhang H."/>
            <person name="Zhou W."/>
            <person name="Zhuang Y."/>
            <person name="Liang X."/>
            <person name="Liu T."/>
        </authorList>
    </citation>
    <scope>NUCLEOTIDE SEQUENCE [LARGE SCALE GENOMIC DNA]</scope>
    <source>
        <strain evidence="2">ATCC 25435</strain>
    </source>
</reference>
<evidence type="ECO:0000313" key="1">
    <source>
        <dbReference type="EMBL" id="EMF57871.1"/>
    </source>
</evidence>
<dbReference type="SUPFAM" id="SSF51735">
    <property type="entry name" value="NAD(P)-binding Rossmann-fold domains"/>
    <property type="match status" value="1"/>
</dbReference>
<protein>
    <submittedName>
        <fullName evidence="1">Oxidoreductase</fullName>
    </submittedName>
</protein>
<dbReference type="InterPro" id="IPR036291">
    <property type="entry name" value="NAD(P)-bd_dom_sf"/>
</dbReference>
<dbReference type="Gene3D" id="3.40.50.720">
    <property type="entry name" value="NAD(P)-binding Rossmann-like Domain"/>
    <property type="match status" value="1"/>
</dbReference>